<gene>
    <name evidence="2" type="ORF">EHYA_04412</name>
</gene>
<dbReference type="InterPro" id="IPR016181">
    <property type="entry name" value="Acyl_CoA_acyltransferase"/>
</dbReference>
<dbReference type="Pfam" id="PF00583">
    <property type="entry name" value="Acetyltransf_1"/>
    <property type="match status" value="1"/>
</dbReference>
<dbReference type="CDD" id="cd04301">
    <property type="entry name" value="NAT_SF"/>
    <property type="match status" value="1"/>
</dbReference>
<reference evidence="2 3" key="1">
    <citation type="submission" date="2018-12" db="EMBL/GenBank/DDBJ databases">
        <title>Draft genome sequence of Embleya hyalina NBRC 13850T.</title>
        <authorList>
            <person name="Komaki H."/>
            <person name="Hosoyama A."/>
            <person name="Kimura A."/>
            <person name="Ichikawa N."/>
            <person name="Tamura T."/>
        </authorList>
    </citation>
    <scope>NUCLEOTIDE SEQUENCE [LARGE SCALE GENOMIC DNA]</scope>
    <source>
        <strain evidence="2 3">NBRC 13850</strain>
    </source>
</reference>
<dbReference type="RefSeq" id="WP_307721554.1">
    <property type="nucleotide sequence ID" value="NZ_BIFH01000021.1"/>
</dbReference>
<evidence type="ECO:0000259" key="1">
    <source>
        <dbReference type="PROSITE" id="PS51186"/>
    </source>
</evidence>
<name>A0A401YQ86_9ACTN</name>
<keyword evidence="3" id="KW-1185">Reference proteome</keyword>
<sequence length="188" mass="20182">MAREHENGTRLPVRVRAVDVDTGAVSVFLTMLDSAVAWLTAAGRPGQWGTEPWSTRPGGEARVESVIRQGHARLAEIDGVPAGGCVFSDTPSAYIDPVDEPELFINLLVTDRRFVGAGVGAALIADARREAASRGVDLIRVDCYGGDDGALIRQYRSLGFTPVTPFTVERPDQPPWPGQLLAMRLNSG</sequence>
<feature type="domain" description="N-acetyltransferase" evidence="1">
    <location>
        <begin position="13"/>
        <end position="186"/>
    </location>
</feature>
<protein>
    <submittedName>
        <fullName evidence="2">GCN5 family N-acetyltransferase</fullName>
    </submittedName>
</protein>
<dbReference type="Proteomes" id="UP000286931">
    <property type="component" value="Unassembled WGS sequence"/>
</dbReference>
<accession>A0A401YQ86</accession>
<dbReference type="GO" id="GO:0016747">
    <property type="term" value="F:acyltransferase activity, transferring groups other than amino-acyl groups"/>
    <property type="evidence" value="ECO:0007669"/>
    <property type="project" value="InterPro"/>
</dbReference>
<dbReference type="SUPFAM" id="SSF55729">
    <property type="entry name" value="Acyl-CoA N-acyltransferases (Nat)"/>
    <property type="match status" value="1"/>
</dbReference>
<keyword evidence="2" id="KW-0808">Transferase</keyword>
<comment type="caution">
    <text evidence="2">The sequence shown here is derived from an EMBL/GenBank/DDBJ whole genome shotgun (WGS) entry which is preliminary data.</text>
</comment>
<evidence type="ECO:0000313" key="2">
    <source>
        <dbReference type="EMBL" id="GCD96725.1"/>
    </source>
</evidence>
<evidence type="ECO:0000313" key="3">
    <source>
        <dbReference type="Proteomes" id="UP000286931"/>
    </source>
</evidence>
<organism evidence="2 3">
    <name type="scientific">Embleya hyalina</name>
    <dbReference type="NCBI Taxonomy" id="516124"/>
    <lineage>
        <taxon>Bacteria</taxon>
        <taxon>Bacillati</taxon>
        <taxon>Actinomycetota</taxon>
        <taxon>Actinomycetes</taxon>
        <taxon>Kitasatosporales</taxon>
        <taxon>Streptomycetaceae</taxon>
        <taxon>Embleya</taxon>
    </lineage>
</organism>
<proteinExistence type="predicted"/>
<dbReference type="PROSITE" id="PS51186">
    <property type="entry name" value="GNAT"/>
    <property type="match status" value="1"/>
</dbReference>
<dbReference type="AlphaFoldDB" id="A0A401YQ86"/>
<dbReference type="Gene3D" id="3.40.630.30">
    <property type="match status" value="1"/>
</dbReference>
<dbReference type="EMBL" id="BIFH01000021">
    <property type="protein sequence ID" value="GCD96725.1"/>
    <property type="molecule type" value="Genomic_DNA"/>
</dbReference>
<dbReference type="InterPro" id="IPR000182">
    <property type="entry name" value="GNAT_dom"/>
</dbReference>